<feature type="region of interest" description="Disordered" evidence="1">
    <location>
        <begin position="12"/>
        <end position="32"/>
    </location>
</feature>
<feature type="domain" description="A-kinase anchor protein 7-like phosphoesterase" evidence="2">
    <location>
        <begin position="134"/>
        <end position="372"/>
    </location>
</feature>
<dbReference type="AlphaFoldDB" id="A0A3R7NDR7"/>
<protein>
    <recommendedName>
        <fullName evidence="2">A-kinase anchor protein 7-like phosphoesterase domain-containing protein</fullName>
    </recommendedName>
</protein>
<feature type="compositionally biased region" description="Gly residues" evidence="1">
    <location>
        <begin position="12"/>
        <end position="27"/>
    </location>
</feature>
<gene>
    <name evidence="3" type="ORF">Tco025E_03696</name>
</gene>
<dbReference type="InterPro" id="IPR019510">
    <property type="entry name" value="AKAP7-like_phosphoesterase"/>
</dbReference>
<dbReference type="RefSeq" id="XP_029229282.1">
    <property type="nucleotide sequence ID" value="XM_029370614.1"/>
</dbReference>
<dbReference type="PANTHER" id="PTHR13360">
    <property type="entry name" value="ACTIVATING SIGNAL COINTEGRATOR 1 COMPLEX SUBUNIT 1"/>
    <property type="match status" value="1"/>
</dbReference>
<reference evidence="3 4" key="1">
    <citation type="journal article" date="2018" name="BMC Genomics">
        <title>Genomic comparison of Trypanosoma conorhini and Trypanosoma rangeli to Trypanosoma cruzi strains of high and low virulence.</title>
        <authorList>
            <person name="Bradwell K.R."/>
            <person name="Koparde V.N."/>
            <person name="Matveyev A.V."/>
            <person name="Serrano M.G."/>
            <person name="Alves J.M."/>
            <person name="Parikh H."/>
            <person name="Huang B."/>
            <person name="Lee V."/>
            <person name="Espinosa-Alvarez O."/>
            <person name="Ortiz P.A."/>
            <person name="Costa-Martins A.G."/>
            <person name="Teixeira M.M."/>
            <person name="Buck G.A."/>
        </authorList>
    </citation>
    <scope>NUCLEOTIDE SEQUENCE [LARGE SCALE GENOMIC DNA]</scope>
    <source>
        <strain evidence="3 4">025E</strain>
    </source>
</reference>
<organism evidence="3 4">
    <name type="scientific">Trypanosoma conorhini</name>
    <dbReference type="NCBI Taxonomy" id="83891"/>
    <lineage>
        <taxon>Eukaryota</taxon>
        <taxon>Discoba</taxon>
        <taxon>Euglenozoa</taxon>
        <taxon>Kinetoplastea</taxon>
        <taxon>Metakinetoplastina</taxon>
        <taxon>Trypanosomatida</taxon>
        <taxon>Trypanosomatidae</taxon>
        <taxon>Trypanosoma</taxon>
    </lineage>
</organism>
<dbReference type="Gene3D" id="3.90.1140.10">
    <property type="entry name" value="Cyclic phosphodiesterase"/>
    <property type="match status" value="1"/>
</dbReference>
<name>A0A3R7NDR7_9TRYP</name>
<sequence length="381" mass="40152">MLNSMAAASGVAGAGGAGARGGGGRRGAAGASRPRRRAWHCPACLHDSVDPRRVCGGCLAVEPGVAGNLPRGDRAVSEDPTVHILTLPHGRCYRVAAAELHGRPPAGGEAEALAERRGGDVGRSDSAPRTTTVYTHFVSLPIGKLSAVRPSATLLLQAMKQRCLDPAARVTDDIFTTAQRMHLTLLMLSLPTQTEVALAKACMEALEKRIGQWQETCGAKAVDTGNDKCGALQIHLCGLHVMKRRGRDVKKADVLYMGLADAASTALVTKLQQLVQESFAELTMNDPCGKERSGLLHITLLNNKWRGGEAAQGGRGAAGAPPPRVPFDATRILQEFGHATLRGGGTDGAIALECIELNALGYDAEHECYHCECATGLCFTR</sequence>
<dbReference type="Proteomes" id="UP000284403">
    <property type="component" value="Unassembled WGS sequence"/>
</dbReference>
<dbReference type="GO" id="GO:0006307">
    <property type="term" value="P:DNA alkylation repair"/>
    <property type="evidence" value="ECO:0007669"/>
    <property type="project" value="InterPro"/>
</dbReference>
<dbReference type="Pfam" id="PF10469">
    <property type="entry name" value="AKAP7_NLS"/>
    <property type="match status" value="1"/>
</dbReference>
<evidence type="ECO:0000259" key="2">
    <source>
        <dbReference type="Pfam" id="PF10469"/>
    </source>
</evidence>
<evidence type="ECO:0000313" key="4">
    <source>
        <dbReference type="Proteomes" id="UP000284403"/>
    </source>
</evidence>
<comment type="caution">
    <text evidence="3">The sequence shown here is derived from an EMBL/GenBank/DDBJ whole genome shotgun (WGS) entry which is preliminary data.</text>
</comment>
<dbReference type="GeneID" id="40317307"/>
<dbReference type="OrthoDB" id="277832at2759"/>
<dbReference type="GO" id="GO:0006355">
    <property type="term" value="P:regulation of DNA-templated transcription"/>
    <property type="evidence" value="ECO:0007669"/>
    <property type="project" value="TreeGrafter"/>
</dbReference>
<dbReference type="EMBL" id="MKKU01000173">
    <property type="protein sequence ID" value="RNF20669.1"/>
    <property type="molecule type" value="Genomic_DNA"/>
</dbReference>
<keyword evidence="4" id="KW-1185">Reference proteome</keyword>
<accession>A0A3R7NDR7</accession>
<evidence type="ECO:0000256" key="1">
    <source>
        <dbReference type="SAM" id="MobiDB-lite"/>
    </source>
</evidence>
<dbReference type="InterPro" id="IPR009210">
    <property type="entry name" value="ASCC1"/>
</dbReference>
<evidence type="ECO:0000313" key="3">
    <source>
        <dbReference type="EMBL" id="RNF20669.1"/>
    </source>
</evidence>
<proteinExistence type="predicted"/>
<dbReference type="GO" id="GO:0005634">
    <property type="term" value="C:nucleus"/>
    <property type="evidence" value="ECO:0007669"/>
    <property type="project" value="TreeGrafter"/>
</dbReference>
<dbReference type="PANTHER" id="PTHR13360:SF1">
    <property type="entry name" value="ACTIVATING SIGNAL COINTEGRATOR 1 COMPLEX SUBUNIT 1"/>
    <property type="match status" value="1"/>
</dbReference>